<proteinExistence type="predicted"/>
<sequence length="62" mass="7506">MDDYFQKEFDLLSKCELNEANLNEKLNFENSKNRIKELFKKLDEESNKNNKIFDLYNQALDI</sequence>
<evidence type="ECO:0000313" key="1">
    <source>
        <dbReference type="EMBL" id="RMZ94250.1"/>
    </source>
</evidence>
<dbReference type="AlphaFoldDB" id="A0A3M7P611"/>
<gene>
    <name evidence="1" type="ORF">BpHYR1_011928</name>
</gene>
<name>A0A3M7P611_BRAPC</name>
<protein>
    <submittedName>
        <fullName evidence="1">Uncharacterized protein</fullName>
    </submittedName>
</protein>
<dbReference type="Proteomes" id="UP000276133">
    <property type="component" value="Unassembled WGS sequence"/>
</dbReference>
<organism evidence="1 2">
    <name type="scientific">Brachionus plicatilis</name>
    <name type="common">Marine rotifer</name>
    <name type="synonym">Brachionus muelleri</name>
    <dbReference type="NCBI Taxonomy" id="10195"/>
    <lineage>
        <taxon>Eukaryota</taxon>
        <taxon>Metazoa</taxon>
        <taxon>Spiralia</taxon>
        <taxon>Gnathifera</taxon>
        <taxon>Rotifera</taxon>
        <taxon>Eurotatoria</taxon>
        <taxon>Monogononta</taxon>
        <taxon>Pseudotrocha</taxon>
        <taxon>Ploima</taxon>
        <taxon>Brachionidae</taxon>
        <taxon>Brachionus</taxon>
    </lineage>
</organism>
<reference evidence="1 2" key="1">
    <citation type="journal article" date="2018" name="Sci. Rep.">
        <title>Genomic signatures of local adaptation to the degree of environmental predictability in rotifers.</title>
        <authorList>
            <person name="Franch-Gras L."/>
            <person name="Hahn C."/>
            <person name="Garcia-Roger E.M."/>
            <person name="Carmona M.J."/>
            <person name="Serra M."/>
            <person name="Gomez A."/>
        </authorList>
    </citation>
    <scope>NUCLEOTIDE SEQUENCE [LARGE SCALE GENOMIC DNA]</scope>
    <source>
        <strain evidence="1">HYR1</strain>
    </source>
</reference>
<dbReference type="EMBL" id="REGN01013197">
    <property type="protein sequence ID" value="RMZ94250.1"/>
    <property type="molecule type" value="Genomic_DNA"/>
</dbReference>
<feature type="non-terminal residue" evidence="1">
    <location>
        <position position="62"/>
    </location>
</feature>
<keyword evidence="2" id="KW-1185">Reference proteome</keyword>
<accession>A0A3M7P611</accession>
<comment type="caution">
    <text evidence="1">The sequence shown here is derived from an EMBL/GenBank/DDBJ whole genome shotgun (WGS) entry which is preliminary data.</text>
</comment>
<evidence type="ECO:0000313" key="2">
    <source>
        <dbReference type="Proteomes" id="UP000276133"/>
    </source>
</evidence>